<organism evidence="2 3">
    <name type="scientific">Trifolium medium</name>
    <dbReference type="NCBI Taxonomy" id="97028"/>
    <lineage>
        <taxon>Eukaryota</taxon>
        <taxon>Viridiplantae</taxon>
        <taxon>Streptophyta</taxon>
        <taxon>Embryophyta</taxon>
        <taxon>Tracheophyta</taxon>
        <taxon>Spermatophyta</taxon>
        <taxon>Magnoliopsida</taxon>
        <taxon>eudicotyledons</taxon>
        <taxon>Gunneridae</taxon>
        <taxon>Pentapetalae</taxon>
        <taxon>rosids</taxon>
        <taxon>fabids</taxon>
        <taxon>Fabales</taxon>
        <taxon>Fabaceae</taxon>
        <taxon>Papilionoideae</taxon>
        <taxon>50 kb inversion clade</taxon>
        <taxon>NPAAA clade</taxon>
        <taxon>Hologalegina</taxon>
        <taxon>IRL clade</taxon>
        <taxon>Trifolieae</taxon>
        <taxon>Trifolium</taxon>
    </lineage>
</organism>
<name>A0A392S739_9FABA</name>
<keyword evidence="3" id="KW-1185">Reference proteome</keyword>
<sequence>ERAKKLVSRNSLSRRRQDEDNFTPSWGVSLEDEGEEEDAEYLGAPSN</sequence>
<feature type="compositionally biased region" description="Acidic residues" evidence="1">
    <location>
        <begin position="30"/>
        <end position="40"/>
    </location>
</feature>
<dbReference type="Proteomes" id="UP000265520">
    <property type="component" value="Unassembled WGS sequence"/>
</dbReference>
<evidence type="ECO:0000313" key="2">
    <source>
        <dbReference type="EMBL" id="MCI44252.1"/>
    </source>
</evidence>
<evidence type="ECO:0000313" key="3">
    <source>
        <dbReference type="Proteomes" id="UP000265520"/>
    </source>
</evidence>
<evidence type="ECO:0000256" key="1">
    <source>
        <dbReference type="SAM" id="MobiDB-lite"/>
    </source>
</evidence>
<protein>
    <submittedName>
        <fullName evidence="2">Uncharacterized protein</fullName>
    </submittedName>
</protein>
<accession>A0A392S739</accession>
<dbReference type="EMBL" id="LXQA010328043">
    <property type="protein sequence ID" value="MCI44252.1"/>
    <property type="molecule type" value="Genomic_DNA"/>
</dbReference>
<reference evidence="2 3" key="1">
    <citation type="journal article" date="2018" name="Front. Plant Sci.">
        <title>Red Clover (Trifolium pratense) and Zigzag Clover (T. medium) - A Picture of Genomic Similarities and Differences.</title>
        <authorList>
            <person name="Dluhosova J."/>
            <person name="Istvanek J."/>
            <person name="Nedelnik J."/>
            <person name="Repkova J."/>
        </authorList>
    </citation>
    <scope>NUCLEOTIDE SEQUENCE [LARGE SCALE GENOMIC DNA]</scope>
    <source>
        <strain evidence="3">cv. 10/8</strain>
        <tissue evidence="2">Leaf</tissue>
    </source>
</reference>
<comment type="caution">
    <text evidence="2">The sequence shown here is derived from an EMBL/GenBank/DDBJ whole genome shotgun (WGS) entry which is preliminary data.</text>
</comment>
<feature type="region of interest" description="Disordered" evidence="1">
    <location>
        <begin position="1"/>
        <end position="47"/>
    </location>
</feature>
<dbReference type="AlphaFoldDB" id="A0A392S739"/>
<proteinExistence type="predicted"/>
<feature type="non-terminal residue" evidence="2">
    <location>
        <position position="1"/>
    </location>
</feature>